<dbReference type="Proteomes" id="UP001152523">
    <property type="component" value="Unassembled WGS sequence"/>
</dbReference>
<comment type="caution">
    <text evidence="3">The sequence shown here is derived from an EMBL/GenBank/DDBJ whole genome shotgun (WGS) entry which is preliminary data.</text>
</comment>
<keyword evidence="4" id="KW-1185">Reference proteome</keyword>
<dbReference type="InterPro" id="IPR042185">
    <property type="entry name" value="Serpin_sf_2"/>
</dbReference>
<dbReference type="AlphaFoldDB" id="A0AAV0D4M7"/>
<organism evidence="3 4">
    <name type="scientific">Cuscuta epithymum</name>
    <dbReference type="NCBI Taxonomy" id="186058"/>
    <lineage>
        <taxon>Eukaryota</taxon>
        <taxon>Viridiplantae</taxon>
        <taxon>Streptophyta</taxon>
        <taxon>Embryophyta</taxon>
        <taxon>Tracheophyta</taxon>
        <taxon>Spermatophyta</taxon>
        <taxon>Magnoliopsida</taxon>
        <taxon>eudicotyledons</taxon>
        <taxon>Gunneridae</taxon>
        <taxon>Pentapetalae</taxon>
        <taxon>asterids</taxon>
        <taxon>lamiids</taxon>
        <taxon>Solanales</taxon>
        <taxon>Convolvulaceae</taxon>
        <taxon>Cuscuteae</taxon>
        <taxon>Cuscuta</taxon>
        <taxon>Cuscuta subgen. Cuscuta</taxon>
    </lineage>
</organism>
<dbReference type="GO" id="GO:0004867">
    <property type="term" value="F:serine-type endopeptidase inhibitor activity"/>
    <property type="evidence" value="ECO:0007669"/>
    <property type="project" value="InterPro"/>
</dbReference>
<dbReference type="InterPro" id="IPR036186">
    <property type="entry name" value="Serpin_sf"/>
</dbReference>
<accession>A0AAV0D4M7</accession>
<protein>
    <recommendedName>
        <fullName evidence="2">Serpin domain-containing protein</fullName>
    </recommendedName>
</protein>
<dbReference type="SUPFAM" id="SSF56574">
    <property type="entry name" value="Serpins"/>
    <property type="match status" value="1"/>
</dbReference>
<evidence type="ECO:0000259" key="2">
    <source>
        <dbReference type="Pfam" id="PF00079"/>
    </source>
</evidence>
<evidence type="ECO:0000256" key="1">
    <source>
        <dbReference type="ARBA" id="ARBA00009500"/>
    </source>
</evidence>
<feature type="domain" description="Serpin" evidence="2">
    <location>
        <begin position="111"/>
        <end position="208"/>
    </location>
</feature>
<dbReference type="Pfam" id="PF00079">
    <property type="entry name" value="Serpin"/>
    <property type="match status" value="1"/>
</dbReference>
<sequence length="210" mass="22701">MSSLTWSKQIPTSFSLPSPLASCWAWPPPAQPAKHAAASSPSSSPTPPRISMLLASMSSPTSLLTPVISAAPVCRRLTAFGWIKLFLLSPPIKNSWKSLMMLFVHQLTFVSRVLEKLGVQFSSGDLDEMVVDAEESLIVSKIIHKCVIDVNEKGTKAGAASLMGCKLGCARSMVEEEKIDFVADHPFAFFIREDVSGLVVFVGTVLNPLL</sequence>
<name>A0AAV0D4M7_9ASTE</name>
<dbReference type="EMBL" id="CAMAPF010000063">
    <property type="protein sequence ID" value="CAH9090154.1"/>
    <property type="molecule type" value="Genomic_DNA"/>
</dbReference>
<evidence type="ECO:0000313" key="4">
    <source>
        <dbReference type="Proteomes" id="UP001152523"/>
    </source>
</evidence>
<reference evidence="3" key="1">
    <citation type="submission" date="2022-07" db="EMBL/GenBank/DDBJ databases">
        <authorList>
            <person name="Macas J."/>
            <person name="Novak P."/>
            <person name="Neumann P."/>
        </authorList>
    </citation>
    <scope>NUCLEOTIDE SEQUENCE</scope>
</reference>
<gene>
    <name evidence="3" type="ORF">CEPIT_LOCUS11152</name>
</gene>
<evidence type="ECO:0000313" key="3">
    <source>
        <dbReference type="EMBL" id="CAH9090154.1"/>
    </source>
</evidence>
<dbReference type="GO" id="GO:0005615">
    <property type="term" value="C:extracellular space"/>
    <property type="evidence" value="ECO:0007669"/>
    <property type="project" value="InterPro"/>
</dbReference>
<dbReference type="PANTHER" id="PTHR11461">
    <property type="entry name" value="SERINE PROTEASE INHIBITOR, SERPIN"/>
    <property type="match status" value="1"/>
</dbReference>
<dbReference type="PANTHER" id="PTHR11461:SF211">
    <property type="entry name" value="GH10112P-RELATED"/>
    <property type="match status" value="1"/>
</dbReference>
<dbReference type="InterPro" id="IPR023796">
    <property type="entry name" value="Serpin_dom"/>
</dbReference>
<dbReference type="Gene3D" id="6.20.40.10">
    <property type="match status" value="1"/>
</dbReference>
<proteinExistence type="inferred from homology"/>
<dbReference type="InterPro" id="IPR000215">
    <property type="entry name" value="Serpin_fam"/>
</dbReference>
<comment type="similarity">
    <text evidence="1">Belongs to the serpin family.</text>
</comment>
<dbReference type="Gene3D" id="2.30.39.10">
    <property type="entry name" value="Alpha-1-antitrypsin, domain 1"/>
    <property type="match status" value="1"/>
</dbReference>